<reference evidence="1 2" key="1">
    <citation type="submission" date="2024-10" db="EMBL/GenBank/DDBJ databases">
        <title>The Natural Products Discovery Center: Release of the First 8490 Sequenced Strains for Exploring Actinobacteria Biosynthetic Diversity.</title>
        <authorList>
            <person name="Kalkreuter E."/>
            <person name="Kautsar S.A."/>
            <person name="Yang D."/>
            <person name="Bader C.D."/>
            <person name="Teijaro C.N."/>
            <person name="Fluegel L."/>
            <person name="Davis C.M."/>
            <person name="Simpson J.R."/>
            <person name="Lauterbach L."/>
            <person name="Steele A.D."/>
            <person name="Gui C."/>
            <person name="Meng S."/>
            <person name="Li G."/>
            <person name="Viehrig K."/>
            <person name="Ye F."/>
            <person name="Su P."/>
            <person name="Kiefer A.F."/>
            <person name="Nichols A."/>
            <person name="Cepeda A.J."/>
            <person name="Yan W."/>
            <person name="Fan B."/>
            <person name="Jiang Y."/>
            <person name="Adhikari A."/>
            <person name="Zheng C.-J."/>
            <person name="Schuster L."/>
            <person name="Cowan T.M."/>
            <person name="Smanski M.J."/>
            <person name="Chevrette M.G."/>
            <person name="De Carvalho L.P.S."/>
            <person name="Shen B."/>
        </authorList>
    </citation>
    <scope>NUCLEOTIDE SEQUENCE [LARGE SCALE GENOMIC DNA]</scope>
    <source>
        <strain evidence="1 2">NPDC003029</strain>
    </source>
</reference>
<name>A0ABW6RBT9_9ACTN</name>
<accession>A0ABW6RBT9</accession>
<sequence>MSPLRALRISAGVEAASLAALLLNLLTTHTQAISTLVGPLHGTAYLVVIATTWPVPAAASSGARWLALVPGVGGLLALRRIRSHLRRPGDVNESLTRTAQGE</sequence>
<dbReference type="RefSeq" id="WP_387894861.1">
    <property type="nucleotide sequence ID" value="NZ_JBIAPK010000002.1"/>
</dbReference>
<organism evidence="1 2">
    <name type="scientific">Streptomyces flavidovirens</name>
    <dbReference type="NCBI Taxonomy" id="67298"/>
    <lineage>
        <taxon>Bacteria</taxon>
        <taxon>Bacillati</taxon>
        <taxon>Actinomycetota</taxon>
        <taxon>Actinomycetes</taxon>
        <taxon>Kitasatosporales</taxon>
        <taxon>Streptomycetaceae</taxon>
        <taxon>Streptomyces</taxon>
    </lineage>
</organism>
<evidence type="ECO:0000313" key="2">
    <source>
        <dbReference type="Proteomes" id="UP001601976"/>
    </source>
</evidence>
<keyword evidence="2" id="KW-1185">Reference proteome</keyword>
<evidence type="ECO:0008006" key="3">
    <source>
        <dbReference type="Google" id="ProtNLM"/>
    </source>
</evidence>
<evidence type="ECO:0000313" key="1">
    <source>
        <dbReference type="EMBL" id="MFF3338960.1"/>
    </source>
</evidence>
<protein>
    <recommendedName>
        <fullName evidence="3">DUF3817 domain-containing protein</fullName>
    </recommendedName>
</protein>
<proteinExistence type="predicted"/>
<dbReference type="EMBL" id="JBIAPK010000002">
    <property type="protein sequence ID" value="MFF3338960.1"/>
    <property type="molecule type" value="Genomic_DNA"/>
</dbReference>
<dbReference type="Proteomes" id="UP001601976">
    <property type="component" value="Unassembled WGS sequence"/>
</dbReference>
<gene>
    <name evidence="1" type="ORF">ACFYWW_09490</name>
</gene>
<comment type="caution">
    <text evidence="1">The sequence shown here is derived from an EMBL/GenBank/DDBJ whole genome shotgun (WGS) entry which is preliminary data.</text>
</comment>